<gene>
    <name evidence="2" type="ORF">BC742_2754</name>
</gene>
<dbReference type="RefSeq" id="WP_147404922.1">
    <property type="nucleotide sequence ID" value="NZ_KI440801.1"/>
</dbReference>
<comment type="caution">
    <text evidence="2">The sequence shown here is derived from an EMBL/GenBank/DDBJ whole genome shotgun (WGS) entry which is preliminary data.</text>
</comment>
<protein>
    <recommendedName>
        <fullName evidence="1">DUF3846 domain-containing protein</fullName>
    </recommendedName>
</protein>
<organism evidence="2 3">
    <name type="scientific">Coprobacter fastidiosus NSB1 = JCM 33896</name>
    <dbReference type="NCBI Taxonomy" id="1349822"/>
    <lineage>
        <taxon>Bacteria</taxon>
        <taxon>Pseudomonadati</taxon>
        <taxon>Bacteroidota</taxon>
        <taxon>Bacteroidia</taxon>
        <taxon>Bacteroidales</taxon>
        <taxon>Barnesiellaceae</taxon>
        <taxon>Coprobacter</taxon>
    </lineage>
</organism>
<evidence type="ECO:0000259" key="1">
    <source>
        <dbReference type="Pfam" id="PF12957"/>
    </source>
</evidence>
<name>A0A495VIY2_9BACT</name>
<accession>A0A495VIY2</accession>
<dbReference type="GeneID" id="92927756"/>
<dbReference type="InterPro" id="IPR024559">
    <property type="entry name" value="DUF3846"/>
</dbReference>
<sequence>MEKIYKANGEVLDIEPKNGRDFQLKELQTIVGGLIQIIEINDTEIMIIIKEGKLENLPFERASNGYLSETSL</sequence>
<keyword evidence="3" id="KW-1185">Reference proteome</keyword>
<feature type="domain" description="DUF3846" evidence="1">
    <location>
        <begin position="13"/>
        <end position="62"/>
    </location>
</feature>
<evidence type="ECO:0000313" key="2">
    <source>
        <dbReference type="EMBL" id="RKT49212.1"/>
    </source>
</evidence>
<dbReference type="Pfam" id="PF12957">
    <property type="entry name" value="DUF3846"/>
    <property type="match status" value="1"/>
</dbReference>
<dbReference type="EMBL" id="RBXN01000014">
    <property type="protein sequence ID" value="RKT49212.1"/>
    <property type="molecule type" value="Genomic_DNA"/>
</dbReference>
<reference evidence="2 3" key="1">
    <citation type="submission" date="2018-10" db="EMBL/GenBank/DDBJ databases">
        <title>Genomic Encyclopedia of Archaeal and Bacterial Type Strains, Phase II (KMG-II): from individual species to whole genera.</title>
        <authorList>
            <person name="Goeker M."/>
        </authorList>
    </citation>
    <scope>NUCLEOTIDE SEQUENCE [LARGE SCALE GENOMIC DNA]</scope>
    <source>
        <strain evidence="2 3">NSB1</strain>
    </source>
</reference>
<dbReference type="AlphaFoldDB" id="A0A495VIY2"/>
<proteinExistence type="predicted"/>
<evidence type="ECO:0000313" key="3">
    <source>
        <dbReference type="Proteomes" id="UP000269493"/>
    </source>
</evidence>
<dbReference type="Proteomes" id="UP000269493">
    <property type="component" value="Unassembled WGS sequence"/>
</dbReference>